<dbReference type="RefSeq" id="WP_183775659.1">
    <property type="nucleotide sequence ID" value="NZ_JACHFW010000013.1"/>
</dbReference>
<accession>A0A7W8M629</accession>
<dbReference type="InterPro" id="IPR027417">
    <property type="entry name" value="P-loop_NTPase"/>
</dbReference>
<dbReference type="InterPro" id="IPR002182">
    <property type="entry name" value="NB-ARC"/>
</dbReference>
<evidence type="ECO:0000313" key="3">
    <source>
        <dbReference type="Proteomes" id="UP000543642"/>
    </source>
</evidence>
<dbReference type="Pfam" id="PF00931">
    <property type="entry name" value="NB-ARC"/>
    <property type="match status" value="1"/>
</dbReference>
<comment type="caution">
    <text evidence="2">The sequence shown here is derived from an EMBL/GenBank/DDBJ whole genome shotgun (WGS) entry which is preliminary data.</text>
</comment>
<dbReference type="GO" id="GO:0043531">
    <property type="term" value="F:ADP binding"/>
    <property type="evidence" value="ECO:0007669"/>
    <property type="project" value="InterPro"/>
</dbReference>
<name>A0A7W8M629_9FIRM</name>
<sequence length="473" mass="54351">MERCDFSSIITTFRKYISDDRGMNQIDLLYELFKSFLAEESSQDFDFDNGLVCRWYNGQARISPRISKYYMYEKNRERLIFDIEKNILPLMYDSAMAVQEVYQILIQDSTISDKVKEQLSRRYLCSSTSDEALFLASALCFGMERTFVKRNSDTKKLLSAGNLSPVIKDFVFDGDVPKVCPHFCGRETELCTLHDLIENNKKVFLQGIAGIGKSEVAKAYAQTYRKEYTNILYLTYSGDLRQDIINLDFADDLPEDSEEDRFRKHNRFLRTLKDDTLLIIDNFNTTATKDSFLSVVLKYRCRIIFTTRSRFDNYTSMDLEEISNPEALLSLMRCFYSDAGKYSSVLKQIIQAVHSHTLAVELSARLLETGILEPQNLLIRLQVEKSALNATDTIDIIKDGQSRKATYYDHIHTLFSLYQLSPAEQDIMRGFSFAPAGGISGRLYAHWLKLSDHRKTIGTAPGHNDHDPLLSVP</sequence>
<dbReference type="PANTHER" id="PTHR47691">
    <property type="entry name" value="REGULATOR-RELATED"/>
    <property type="match status" value="1"/>
</dbReference>
<feature type="domain" description="NB-ARC" evidence="1">
    <location>
        <begin position="199"/>
        <end position="310"/>
    </location>
</feature>
<dbReference type="PANTHER" id="PTHR47691:SF3">
    <property type="entry name" value="HTH-TYPE TRANSCRIPTIONAL REGULATOR RV0890C-RELATED"/>
    <property type="match status" value="1"/>
</dbReference>
<dbReference type="Gene3D" id="3.40.50.300">
    <property type="entry name" value="P-loop containing nucleotide triphosphate hydrolases"/>
    <property type="match status" value="1"/>
</dbReference>
<dbReference type="EMBL" id="JACHFW010000013">
    <property type="protein sequence ID" value="MBB5265645.1"/>
    <property type="molecule type" value="Genomic_DNA"/>
</dbReference>
<evidence type="ECO:0000313" key="2">
    <source>
        <dbReference type="EMBL" id="MBB5265645.1"/>
    </source>
</evidence>
<organism evidence="2 3">
    <name type="scientific">Catenibacillus scindens</name>
    <dbReference type="NCBI Taxonomy" id="673271"/>
    <lineage>
        <taxon>Bacteria</taxon>
        <taxon>Bacillati</taxon>
        <taxon>Bacillota</taxon>
        <taxon>Clostridia</taxon>
        <taxon>Lachnospirales</taxon>
        <taxon>Lachnospiraceae</taxon>
        <taxon>Catenibacillus</taxon>
    </lineage>
</organism>
<protein>
    <recommendedName>
        <fullName evidence="1">NB-ARC domain-containing protein</fullName>
    </recommendedName>
</protein>
<proteinExistence type="predicted"/>
<dbReference type="Proteomes" id="UP000543642">
    <property type="component" value="Unassembled WGS sequence"/>
</dbReference>
<evidence type="ECO:0000259" key="1">
    <source>
        <dbReference type="Pfam" id="PF00931"/>
    </source>
</evidence>
<keyword evidence="3" id="KW-1185">Reference proteome</keyword>
<dbReference type="AlphaFoldDB" id="A0A7W8M629"/>
<dbReference type="SUPFAM" id="SSF52540">
    <property type="entry name" value="P-loop containing nucleoside triphosphate hydrolases"/>
    <property type="match status" value="1"/>
</dbReference>
<reference evidence="2 3" key="1">
    <citation type="submission" date="2020-08" db="EMBL/GenBank/DDBJ databases">
        <title>Genomic Encyclopedia of Type Strains, Phase IV (KMG-IV): sequencing the most valuable type-strain genomes for metagenomic binning, comparative biology and taxonomic classification.</title>
        <authorList>
            <person name="Goeker M."/>
        </authorList>
    </citation>
    <scope>NUCLEOTIDE SEQUENCE [LARGE SCALE GENOMIC DNA]</scope>
    <source>
        <strain evidence="2 3">DSM 106146</strain>
    </source>
</reference>
<gene>
    <name evidence="2" type="ORF">HNP82_002792</name>
</gene>